<evidence type="ECO:0000256" key="5">
    <source>
        <dbReference type="ARBA" id="ARBA00023163"/>
    </source>
</evidence>
<feature type="compositionally biased region" description="Low complexity" evidence="7">
    <location>
        <begin position="19"/>
        <end position="35"/>
    </location>
</feature>
<comment type="similarity">
    <text evidence="1 6">Belongs to the sigma-70 factor family. ECF subfamily.</text>
</comment>
<gene>
    <name evidence="10" type="ORF">FHS74_002418</name>
</gene>
<dbReference type="Proteomes" id="UP000539175">
    <property type="component" value="Unassembled WGS sequence"/>
</dbReference>
<evidence type="ECO:0000259" key="8">
    <source>
        <dbReference type="Pfam" id="PF04542"/>
    </source>
</evidence>
<protein>
    <recommendedName>
        <fullName evidence="6">RNA polymerase sigma factor</fullName>
    </recommendedName>
</protein>
<evidence type="ECO:0000256" key="2">
    <source>
        <dbReference type="ARBA" id="ARBA00023015"/>
    </source>
</evidence>
<evidence type="ECO:0000256" key="6">
    <source>
        <dbReference type="RuleBase" id="RU000716"/>
    </source>
</evidence>
<keyword evidence="3 6" id="KW-0731">Sigma factor</keyword>
<dbReference type="Pfam" id="PF08281">
    <property type="entry name" value="Sigma70_r4_2"/>
    <property type="match status" value="1"/>
</dbReference>
<name>A0A7X0AXH0_9PROT</name>
<reference evidence="10 11" key="1">
    <citation type="submission" date="2020-08" db="EMBL/GenBank/DDBJ databases">
        <title>Genomic Encyclopedia of Type Strains, Phase IV (KMG-IV): sequencing the most valuable type-strain genomes for metagenomic binning, comparative biology and taxonomic classification.</title>
        <authorList>
            <person name="Goeker M."/>
        </authorList>
    </citation>
    <scope>NUCLEOTIDE SEQUENCE [LARGE SCALE GENOMIC DNA]</scope>
    <source>
        <strain evidence="10 11">DSM 22198</strain>
    </source>
</reference>
<feature type="domain" description="RNA polymerase sigma-70 region 2" evidence="8">
    <location>
        <begin position="100"/>
        <end position="167"/>
    </location>
</feature>
<dbReference type="InterPro" id="IPR014284">
    <property type="entry name" value="RNA_pol_sigma-70_dom"/>
</dbReference>
<dbReference type="EMBL" id="JACIIZ010000006">
    <property type="protein sequence ID" value="MBB6251858.1"/>
    <property type="molecule type" value="Genomic_DNA"/>
</dbReference>
<dbReference type="InterPro" id="IPR013325">
    <property type="entry name" value="RNA_pol_sigma_r2"/>
</dbReference>
<dbReference type="PANTHER" id="PTHR43133">
    <property type="entry name" value="RNA POLYMERASE ECF-TYPE SIGMA FACTO"/>
    <property type="match status" value="1"/>
</dbReference>
<dbReference type="GO" id="GO:0003677">
    <property type="term" value="F:DNA binding"/>
    <property type="evidence" value="ECO:0007669"/>
    <property type="project" value="UniProtKB-KW"/>
</dbReference>
<accession>A0A7X0AXH0</accession>
<evidence type="ECO:0000259" key="9">
    <source>
        <dbReference type="Pfam" id="PF08281"/>
    </source>
</evidence>
<evidence type="ECO:0000313" key="11">
    <source>
        <dbReference type="Proteomes" id="UP000539175"/>
    </source>
</evidence>
<feature type="region of interest" description="Disordered" evidence="7">
    <location>
        <begin position="1"/>
        <end position="71"/>
    </location>
</feature>
<sequence length="256" mass="27383">MHETNDLRTAFPTRRRARLAGGRAAAARPLPWAPAQRDSRVTPGGDSPAGSDKVTPPAPPPPAEDASGGHAAVGAVGGDVFSHHLRAIAIQGDRAAFAAIFRHYAPRIKSYLMTTGLPAMEAEELAQEAMLAVWRKAPSFDPARAGASTWIFTIARNLRIDALRRDRVADVATAHEVLALPEPDAADDVLSATEAATRLRASLETLPPDQLAVVRLSFFEDAPHPDIAQRLGIPLGTVKSRLRLAMARLRGLIDDV</sequence>
<evidence type="ECO:0000256" key="7">
    <source>
        <dbReference type="SAM" id="MobiDB-lite"/>
    </source>
</evidence>
<dbReference type="Gene3D" id="1.10.10.10">
    <property type="entry name" value="Winged helix-like DNA-binding domain superfamily/Winged helix DNA-binding domain"/>
    <property type="match status" value="1"/>
</dbReference>
<dbReference type="AlphaFoldDB" id="A0A7X0AXH0"/>
<dbReference type="SUPFAM" id="SSF88659">
    <property type="entry name" value="Sigma3 and sigma4 domains of RNA polymerase sigma factors"/>
    <property type="match status" value="1"/>
</dbReference>
<comment type="caution">
    <text evidence="10">The sequence shown here is derived from an EMBL/GenBank/DDBJ whole genome shotgun (WGS) entry which is preliminary data.</text>
</comment>
<dbReference type="Gene3D" id="1.10.1740.10">
    <property type="match status" value="1"/>
</dbReference>
<evidence type="ECO:0000256" key="3">
    <source>
        <dbReference type="ARBA" id="ARBA00023082"/>
    </source>
</evidence>
<dbReference type="GO" id="GO:0016987">
    <property type="term" value="F:sigma factor activity"/>
    <property type="evidence" value="ECO:0007669"/>
    <property type="project" value="UniProtKB-KW"/>
</dbReference>
<keyword evidence="11" id="KW-1185">Reference proteome</keyword>
<proteinExistence type="inferred from homology"/>
<evidence type="ECO:0000313" key="10">
    <source>
        <dbReference type="EMBL" id="MBB6251858.1"/>
    </source>
</evidence>
<dbReference type="RefSeq" id="WP_184800693.1">
    <property type="nucleotide sequence ID" value="NZ_JACIIZ010000006.1"/>
</dbReference>
<dbReference type="InterPro" id="IPR036388">
    <property type="entry name" value="WH-like_DNA-bd_sf"/>
</dbReference>
<dbReference type="Pfam" id="PF04542">
    <property type="entry name" value="Sigma70_r2"/>
    <property type="match status" value="1"/>
</dbReference>
<feature type="domain" description="RNA polymerase sigma factor 70 region 4 type 2" evidence="9">
    <location>
        <begin position="198"/>
        <end position="249"/>
    </location>
</feature>
<dbReference type="InterPro" id="IPR039425">
    <property type="entry name" value="RNA_pol_sigma-70-like"/>
</dbReference>
<evidence type="ECO:0000256" key="4">
    <source>
        <dbReference type="ARBA" id="ARBA00023125"/>
    </source>
</evidence>
<dbReference type="InterPro" id="IPR007627">
    <property type="entry name" value="RNA_pol_sigma70_r2"/>
</dbReference>
<keyword evidence="4 6" id="KW-0238">DNA-binding</keyword>
<keyword evidence="5 6" id="KW-0804">Transcription</keyword>
<dbReference type="SUPFAM" id="SSF88946">
    <property type="entry name" value="Sigma2 domain of RNA polymerase sigma factors"/>
    <property type="match status" value="1"/>
</dbReference>
<dbReference type="PANTHER" id="PTHR43133:SF62">
    <property type="entry name" value="RNA POLYMERASE SIGMA FACTOR SIGZ"/>
    <property type="match status" value="1"/>
</dbReference>
<dbReference type="NCBIfam" id="TIGR02937">
    <property type="entry name" value="sigma70-ECF"/>
    <property type="match status" value="1"/>
</dbReference>
<dbReference type="InterPro" id="IPR013324">
    <property type="entry name" value="RNA_pol_sigma_r3/r4-like"/>
</dbReference>
<dbReference type="GO" id="GO:0006352">
    <property type="term" value="P:DNA-templated transcription initiation"/>
    <property type="evidence" value="ECO:0007669"/>
    <property type="project" value="InterPro"/>
</dbReference>
<dbReference type="InterPro" id="IPR013249">
    <property type="entry name" value="RNA_pol_sigma70_r4_t2"/>
</dbReference>
<dbReference type="PROSITE" id="PS01063">
    <property type="entry name" value="SIGMA70_ECF"/>
    <property type="match status" value="1"/>
</dbReference>
<dbReference type="CDD" id="cd06171">
    <property type="entry name" value="Sigma70_r4"/>
    <property type="match status" value="1"/>
</dbReference>
<evidence type="ECO:0000256" key="1">
    <source>
        <dbReference type="ARBA" id="ARBA00010641"/>
    </source>
</evidence>
<keyword evidence="2 6" id="KW-0805">Transcription regulation</keyword>
<dbReference type="InterPro" id="IPR000838">
    <property type="entry name" value="RNA_pol_sigma70_ECF_CS"/>
</dbReference>
<organism evidence="10 11">
    <name type="scientific">Nitrospirillum iridis</name>
    <dbReference type="NCBI Taxonomy" id="765888"/>
    <lineage>
        <taxon>Bacteria</taxon>
        <taxon>Pseudomonadati</taxon>
        <taxon>Pseudomonadota</taxon>
        <taxon>Alphaproteobacteria</taxon>
        <taxon>Rhodospirillales</taxon>
        <taxon>Azospirillaceae</taxon>
        <taxon>Nitrospirillum</taxon>
    </lineage>
</organism>